<keyword evidence="1" id="KW-0732">Signal</keyword>
<feature type="chain" id="PRO_5037693139" evidence="1">
    <location>
        <begin position="25"/>
        <end position="71"/>
    </location>
</feature>
<reference evidence="2" key="1">
    <citation type="submission" date="2021-04" db="EMBL/GenBank/DDBJ databases">
        <title>novel species isolated from subtropical streams in China.</title>
        <authorList>
            <person name="Lu H."/>
        </authorList>
    </citation>
    <scope>NUCLEOTIDE SEQUENCE</scope>
    <source>
        <strain evidence="2">FT137W</strain>
    </source>
</reference>
<dbReference type="EMBL" id="JAGSPJ010000002">
    <property type="protein sequence ID" value="MBR7799741.1"/>
    <property type="molecule type" value="Genomic_DNA"/>
</dbReference>
<evidence type="ECO:0000313" key="3">
    <source>
        <dbReference type="Proteomes" id="UP000678545"/>
    </source>
</evidence>
<dbReference type="AlphaFoldDB" id="A0A941IEK9"/>
<evidence type="ECO:0000313" key="2">
    <source>
        <dbReference type="EMBL" id="MBR7799741.1"/>
    </source>
</evidence>
<gene>
    <name evidence="2" type="ORF">KDM90_07000</name>
</gene>
<protein>
    <submittedName>
        <fullName evidence="2">Uncharacterized protein</fullName>
    </submittedName>
</protein>
<evidence type="ECO:0000256" key="1">
    <source>
        <dbReference type="SAM" id="SignalP"/>
    </source>
</evidence>
<dbReference type="Proteomes" id="UP000678545">
    <property type="component" value="Unassembled WGS sequence"/>
</dbReference>
<proteinExistence type="predicted"/>
<dbReference type="Pfam" id="PF19806">
    <property type="entry name" value="DUF6289"/>
    <property type="match status" value="1"/>
</dbReference>
<comment type="caution">
    <text evidence="2">The sequence shown here is derived from an EMBL/GenBank/DDBJ whole genome shotgun (WGS) entry which is preliminary data.</text>
</comment>
<keyword evidence="3" id="KW-1185">Reference proteome</keyword>
<dbReference type="RefSeq" id="WP_212674862.1">
    <property type="nucleotide sequence ID" value="NZ_JAGSPJ010000002.1"/>
</dbReference>
<feature type="signal peptide" evidence="1">
    <location>
        <begin position="1"/>
        <end position="24"/>
    </location>
</feature>
<dbReference type="InterPro" id="IPR046256">
    <property type="entry name" value="DUF6289"/>
</dbReference>
<name>A0A941IEK9_9BURK</name>
<organism evidence="2 3">
    <name type="scientific">Undibacterium fentianense</name>
    <dbReference type="NCBI Taxonomy" id="2828728"/>
    <lineage>
        <taxon>Bacteria</taxon>
        <taxon>Pseudomonadati</taxon>
        <taxon>Pseudomonadota</taxon>
        <taxon>Betaproteobacteria</taxon>
        <taxon>Burkholderiales</taxon>
        <taxon>Oxalobacteraceae</taxon>
        <taxon>Undibacterium</taxon>
    </lineage>
</organism>
<sequence length="71" mass="7520">MKKNKVIGTSLVVIVSLAAAFAYARPSQSVRTTYYDSKGKVVGGSYTSCGGGISKWGKQTAQYSSESDPCF</sequence>
<accession>A0A941IEK9</accession>